<keyword evidence="2" id="KW-1185">Reference proteome</keyword>
<name>A0A1J0VIC7_9GAMM</name>
<sequence length="257" mass="27595">MPTTANTAKKRIDFDNVPSGVSLSEDNVQRLSDRATEAATAFHRKLDKLQATFAEARDKYSRDAEAMVADASPEDRAAAASFANKNAANKIAEMRRSLLASSEGERAELLRALKAYSDEAEAVAAVCVTPAMMLGRVALGEPKRTQYQQQLEGAGPVELETAARQAVMSGDVVLAAAVATVIDRRTRDRRPFPVADLAARVLGEVHARVNAKLEGVRLAYKTAVAADREFVRGKADPLMNLSLALSRQAAAEAEGEE</sequence>
<dbReference type="AlphaFoldDB" id="A0A1J0VIC7"/>
<evidence type="ECO:0000313" key="1">
    <source>
        <dbReference type="EMBL" id="APE31785.1"/>
    </source>
</evidence>
<dbReference type="OrthoDB" id="7691400at2"/>
<reference evidence="2" key="1">
    <citation type="submission" date="2016-11" db="EMBL/GenBank/DDBJ databases">
        <title>Halolamina sediminis sp. nov., an extremely halophilic archaeon isolated from solar salt.</title>
        <authorList>
            <person name="Koh H.-W."/>
            <person name="Rani S."/>
            <person name="Park S.-J."/>
        </authorList>
    </citation>
    <scope>NUCLEOTIDE SEQUENCE [LARGE SCALE GENOMIC DNA]</scope>
    <source>
        <strain evidence="2">Hb3</strain>
    </source>
</reference>
<protein>
    <submittedName>
        <fullName evidence="1">Uncharacterized protein</fullName>
    </submittedName>
</protein>
<gene>
    <name evidence="1" type="ORF">BOX17_12985</name>
</gene>
<dbReference type="Proteomes" id="UP000181985">
    <property type="component" value="Chromosome"/>
</dbReference>
<accession>A0A1J0VIC7</accession>
<dbReference type="RefSeq" id="WP_071945259.1">
    <property type="nucleotide sequence ID" value="NZ_CP018139.1"/>
</dbReference>
<organism evidence="1 2">
    <name type="scientific">Halomonas aestuarii</name>
    <dbReference type="NCBI Taxonomy" id="1897729"/>
    <lineage>
        <taxon>Bacteria</taxon>
        <taxon>Pseudomonadati</taxon>
        <taxon>Pseudomonadota</taxon>
        <taxon>Gammaproteobacteria</taxon>
        <taxon>Oceanospirillales</taxon>
        <taxon>Halomonadaceae</taxon>
        <taxon>Halomonas</taxon>
    </lineage>
</organism>
<dbReference type="KEGG" id="hsi:BOX17_12985"/>
<dbReference type="EMBL" id="CP018139">
    <property type="protein sequence ID" value="APE31785.1"/>
    <property type="molecule type" value="Genomic_DNA"/>
</dbReference>
<evidence type="ECO:0000313" key="2">
    <source>
        <dbReference type="Proteomes" id="UP000181985"/>
    </source>
</evidence>
<proteinExistence type="predicted"/>